<name>A0A1Q8RLS8_9PEZI</name>
<dbReference type="Pfam" id="PF13813">
    <property type="entry name" value="MBOAT_2"/>
    <property type="match status" value="1"/>
</dbReference>
<dbReference type="InterPro" id="IPR032805">
    <property type="entry name" value="Wax_synthase_dom"/>
</dbReference>
<gene>
    <name evidence="7" type="ORF">CCHL11_04375</name>
</gene>
<evidence type="ECO:0000313" key="7">
    <source>
        <dbReference type="EMBL" id="OLN85272.1"/>
    </source>
</evidence>
<evidence type="ECO:0000256" key="1">
    <source>
        <dbReference type="ARBA" id="ARBA00004141"/>
    </source>
</evidence>
<reference evidence="7 8" key="1">
    <citation type="submission" date="2016-11" db="EMBL/GenBank/DDBJ databases">
        <title>Draft Genome Assembly of Colletotrichum chlorophyti a pathogen of herbaceous plants.</title>
        <authorList>
            <person name="Gan P."/>
            <person name="Narusaka M."/>
            <person name="Tsushima A."/>
            <person name="Narusaka Y."/>
            <person name="Takano Y."/>
            <person name="Shirasu K."/>
        </authorList>
    </citation>
    <scope>NUCLEOTIDE SEQUENCE [LARGE SCALE GENOMIC DNA]</scope>
    <source>
        <strain evidence="7 8">NTL11</strain>
    </source>
</reference>
<dbReference type="GO" id="GO:0016020">
    <property type="term" value="C:membrane"/>
    <property type="evidence" value="ECO:0007669"/>
    <property type="project" value="UniProtKB-SubCell"/>
</dbReference>
<comment type="caution">
    <text evidence="7">The sequence shown here is derived from an EMBL/GenBank/DDBJ whole genome shotgun (WGS) entry which is preliminary data.</text>
</comment>
<proteinExistence type="predicted"/>
<sequence length="352" mass="40835">MASFENANHTWSNISSIGENGTNWVNPNLPEYDLGILEIPLAIVYGLVLYLCLCLHTFTPEKFVQPLLLYVICLFMIGLSSTVKSLKSRFFCIGVSVAAAVEIIRQLEAHSFLYSAKDSVIKIIAIQQMGSVVMILWEGFSCLKANSKLLPKTDPPITAPLGVHRGPINRANFAARNTASCYWDNLTPRRQWWFKTLATVLLIWAVDNTKQHLWRTRSKVVWDDMKVNQTVYFRRLLRNQVTLRETAIRAYFAFETVWGAYSWYTRLHYSCALFFVGLGIDEPEEWPPSFGDIRQAWNIRRFWSKYYDRLVYRTITGYSEMTMVCIGMGQRPYSDRKRWLLNGFIFLYSALY</sequence>
<dbReference type="EMBL" id="MPGH01000181">
    <property type="protein sequence ID" value="OLN85272.1"/>
    <property type="molecule type" value="Genomic_DNA"/>
</dbReference>
<feature type="domain" description="Wax synthase" evidence="6">
    <location>
        <begin position="286"/>
        <end position="351"/>
    </location>
</feature>
<evidence type="ECO:0000259" key="6">
    <source>
        <dbReference type="Pfam" id="PF13813"/>
    </source>
</evidence>
<keyword evidence="3 5" id="KW-1133">Transmembrane helix</keyword>
<evidence type="ECO:0000313" key="8">
    <source>
        <dbReference type="Proteomes" id="UP000186583"/>
    </source>
</evidence>
<feature type="transmembrane region" description="Helical" evidence="5">
    <location>
        <begin position="34"/>
        <end position="55"/>
    </location>
</feature>
<evidence type="ECO:0000256" key="4">
    <source>
        <dbReference type="ARBA" id="ARBA00023136"/>
    </source>
</evidence>
<keyword evidence="4 5" id="KW-0472">Membrane</keyword>
<comment type="subcellular location">
    <subcellularLocation>
        <location evidence="1">Membrane</location>
        <topology evidence="1">Multi-pass membrane protein</topology>
    </subcellularLocation>
</comment>
<evidence type="ECO:0000256" key="5">
    <source>
        <dbReference type="SAM" id="Phobius"/>
    </source>
</evidence>
<protein>
    <recommendedName>
        <fullName evidence="6">Wax synthase domain-containing protein</fullName>
    </recommendedName>
</protein>
<feature type="transmembrane region" description="Helical" evidence="5">
    <location>
        <begin position="67"/>
        <end position="83"/>
    </location>
</feature>
<dbReference type="OrthoDB" id="1077582at2759"/>
<organism evidence="7 8">
    <name type="scientific">Colletotrichum chlorophyti</name>
    <dbReference type="NCBI Taxonomy" id="708187"/>
    <lineage>
        <taxon>Eukaryota</taxon>
        <taxon>Fungi</taxon>
        <taxon>Dikarya</taxon>
        <taxon>Ascomycota</taxon>
        <taxon>Pezizomycotina</taxon>
        <taxon>Sordariomycetes</taxon>
        <taxon>Hypocreomycetidae</taxon>
        <taxon>Glomerellales</taxon>
        <taxon>Glomerellaceae</taxon>
        <taxon>Colletotrichum</taxon>
    </lineage>
</organism>
<accession>A0A1Q8RLS8</accession>
<dbReference type="Proteomes" id="UP000186583">
    <property type="component" value="Unassembled WGS sequence"/>
</dbReference>
<keyword evidence="2 5" id="KW-0812">Transmembrane</keyword>
<evidence type="ECO:0000256" key="3">
    <source>
        <dbReference type="ARBA" id="ARBA00022989"/>
    </source>
</evidence>
<evidence type="ECO:0000256" key="2">
    <source>
        <dbReference type="ARBA" id="ARBA00022692"/>
    </source>
</evidence>
<keyword evidence="8" id="KW-1185">Reference proteome</keyword>
<dbReference type="AlphaFoldDB" id="A0A1Q8RLS8"/>